<accession>A0ABN8IDZ1</accession>
<reference evidence="1" key="1">
    <citation type="submission" date="2022-03" db="EMBL/GenBank/DDBJ databases">
        <authorList>
            <person name="Martin H S."/>
        </authorList>
    </citation>
    <scope>NUCLEOTIDE SEQUENCE</scope>
</reference>
<dbReference type="Proteomes" id="UP000837857">
    <property type="component" value="Chromosome 21"/>
</dbReference>
<evidence type="ECO:0000313" key="1">
    <source>
        <dbReference type="EMBL" id="CAH2054100.1"/>
    </source>
</evidence>
<proteinExistence type="predicted"/>
<organism evidence="1 2">
    <name type="scientific">Iphiclides podalirius</name>
    <name type="common">scarce swallowtail</name>
    <dbReference type="NCBI Taxonomy" id="110791"/>
    <lineage>
        <taxon>Eukaryota</taxon>
        <taxon>Metazoa</taxon>
        <taxon>Ecdysozoa</taxon>
        <taxon>Arthropoda</taxon>
        <taxon>Hexapoda</taxon>
        <taxon>Insecta</taxon>
        <taxon>Pterygota</taxon>
        <taxon>Neoptera</taxon>
        <taxon>Endopterygota</taxon>
        <taxon>Lepidoptera</taxon>
        <taxon>Glossata</taxon>
        <taxon>Ditrysia</taxon>
        <taxon>Papilionoidea</taxon>
        <taxon>Papilionidae</taxon>
        <taxon>Papilioninae</taxon>
        <taxon>Iphiclides</taxon>
    </lineage>
</organism>
<keyword evidence="2" id="KW-1185">Reference proteome</keyword>
<evidence type="ECO:0000313" key="2">
    <source>
        <dbReference type="Proteomes" id="UP000837857"/>
    </source>
</evidence>
<sequence length="93" mass="10098">MPQSSTSTTHMHVTKLACQIEKTLPHTRAISGGASLKRSGLYYGRPTKVRTFIFSVRIGLSGGAVVSFDGSPSFARSAPRTFDGRDSMYRIAM</sequence>
<name>A0ABN8IDZ1_9NEOP</name>
<dbReference type="EMBL" id="OW152833">
    <property type="protein sequence ID" value="CAH2054100.1"/>
    <property type="molecule type" value="Genomic_DNA"/>
</dbReference>
<gene>
    <name evidence="1" type="ORF">IPOD504_LOCUS8483</name>
</gene>
<protein>
    <submittedName>
        <fullName evidence="1">Uncharacterized protein</fullName>
    </submittedName>
</protein>
<feature type="non-terminal residue" evidence="1">
    <location>
        <position position="93"/>
    </location>
</feature>